<reference evidence="2" key="1">
    <citation type="journal article" date="2024" name="Proc. Natl. Acad. Sci. U.S.A.">
        <title>Extraordinary preservation of gene collinearity over three hundred million years revealed in homosporous lycophytes.</title>
        <authorList>
            <person name="Li C."/>
            <person name="Wickell D."/>
            <person name="Kuo L.Y."/>
            <person name="Chen X."/>
            <person name="Nie B."/>
            <person name="Liao X."/>
            <person name="Peng D."/>
            <person name="Ji J."/>
            <person name="Jenkins J."/>
            <person name="Williams M."/>
            <person name="Shu S."/>
            <person name="Plott C."/>
            <person name="Barry K."/>
            <person name="Rajasekar S."/>
            <person name="Grimwood J."/>
            <person name="Han X."/>
            <person name="Sun S."/>
            <person name="Hou Z."/>
            <person name="He W."/>
            <person name="Dai G."/>
            <person name="Sun C."/>
            <person name="Schmutz J."/>
            <person name="Leebens-Mack J.H."/>
            <person name="Li F.W."/>
            <person name="Wang L."/>
        </authorList>
    </citation>
    <scope>NUCLEOTIDE SEQUENCE [LARGE SCALE GENOMIC DNA]</scope>
    <source>
        <strain evidence="2">cv. PW_Plant_1</strain>
    </source>
</reference>
<sequence>MGQRAKKVETGIAVELSSSLATKRNSGNRRHRSQSANPKLSENARSVEKCNLFTSAKSNIAELTFSTPEVPVIQRSRVLRSREVLSVDTAGKKKRRKTATIDTDRQTDQPVLARISSGLDHTTCVNVSASLGDPASHVPDEMQIVGDVQDSLHEESPHSGNNVLNCEAVNVHKRSVIPDSRMGIFDGVEEHVGDQAEPPTPITKLLKAYDKICKKYKRSKARRLQEIEALFEDQKRRETAHSKATSVLVELLRKENLWLKHQIEETNIEDTVLRLRLLEHENAECRNDLLMVCAKNLELVEEIQNLRSSVLSDADTVARHDSSAGDESVPLFADAGGERVGDVSESEGMVIAETKGASLSKEALNKIKMPATEQKDCCLLQVLLQSITKLQLLVDTSLEPSQLTFLHHPTGLKFKLEQTVDENIAQYCGGGGELRVEMISLGTLKPRAPQWMHDILTFSIKHVHLFFSRIHAAIDAIPSSSIPGA</sequence>
<evidence type="ECO:0000313" key="1">
    <source>
        <dbReference type="EMBL" id="KAJ7538526.1"/>
    </source>
</evidence>
<keyword evidence="2" id="KW-1185">Reference proteome</keyword>
<organism evidence="1 2">
    <name type="scientific">Diphasiastrum complanatum</name>
    <name type="common">Issler's clubmoss</name>
    <name type="synonym">Lycopodium complanatum</name>
    <dbReference type="NCBI Taxonomy" id="34168"/>
    <lineage>
        <taxon>Eukaryota</taxon>
        <taxon>Viridiplantae</taxon>
        <taxon>Streptophyta</taxon>
        <taxon>Embryophyta</taxon>
        <taxon>Tracheophyta</taxon>
        <taxon>Lycopodiopsida</taxon>
        <taxon>Lycopodiales</taxon>
        <taxon>Lycopodiaceae</taxon>
        <taxon>Lycopodioideae</taxon>
        <taxon>Diphasiastrum</taxon>
    </lineage>
</organism>
<protein>
    <submittedName>
        <fullName evidence="1">Uncharacterized protein</fullName>
    </submittedName>
</protein>
<accession>A0ACC2C906</accession>
<dbReference type="EMBL" id="CM055102">
    <property type="protein sequence ID" value="KAJ7538526.1"/>
    <property type="molecule type" value="Genomic_DNA"/>
</dbReference>
<evidence type="ECO:0000313" key="2">
    <source>
        <dbReference type="Proteomes" id="UP001162992"/>
    </source>
</evidence>
<proteinExistence type="predicted"/>
<name>A0ACC2C906_DIPCM</name>
<comment type="caution">
    <text evidence="1">The sequence shown here is derived from an EMBL/GenBank/DDBJ whole genome shotgun (WGS) entry which is preliminary data.</text>
</comment>
<gene>
    <name evidence="1" type="ORF">O6H91_11G052900</name>
</gene>
<dbReference type="Proteomes" id="UP001162992">
    <property type="component" value="Chromosome 11"/>
</dbReference>